<comment type="caution">
    <text evidence="1">The sequence shown here is derived from an EMBL/GenBank/DDBJ whole genome shotgun (WGS) entry which is preliminary data.</text>
</comment>
<evidence type="ECO:0000313" key="2">
    <source>
        <dbReference type="Proteomes" id="UP001497700"/>
    </source>
</evidence>
<reference evidence="1 2" key="1">
    <citation type="journal article" date="2022" name="New Phytol.">
        <title>Ecological generalism drives hyperdiversity of secondary metabolite gene clusters in xylarialean endophytes.</title>
        <authorList>
            <person name="Franco M.E.E."/>
            <person name="Wisecaver J.H."/>
            <person name="Arnold A.E."/>
            <person name="Ju Y.M."/>
            <person name="Slot J.C."/>
            <person name="Ahrendt S."/>
            <person name="Moore L.P."/>
            <person name="Eastman K.E."/>
            <person name="Scott K."/>
            <person name="Konkel Z."/>
            <person name="Mondo S.J."/>
            <person name="Kuo A."/>
            <person name="Hayes R.D."/>
            <person name="Haridas S."/>
            <person name="Andreopoulos B."/>
            <person name="Riley R."/>
            <person name="LaButti K."/>
            <person name="Pangilinan J."/>
            <person name="Lipzen A."/>
            <person name="Amirebrahimi M."/>
            <person name="Yan J."/>
            <person name="Adam C."/>
            <person name="Keymanesh K."/>
            <person name="Ng V."/>
            <person name="Louie K."/>
            <person name="Northen T."/>
            <person name="Drula E."/>
            <person name="Henrissat B."/>
            <person name="Hsieh H.M."/>
            <person name="Youens-Clark K."/>
            <person name="Lutzoni F."/>
            <person name="Miadlikowska J."/>
            <person name="Eastwood D.C."/>
            <person name="Hamelin R.C."/>
            <person name="Grigoriev I.V."/>
            <person name="U'Ren J.M."/>
        </authorList>
    </citation>
    <scope>NUCLEOTIDE SEQUENCE [LARGE SCALE GENOMIC DNA]</scope>
    <source>
        <strain evidence="1 2">CBS 119005</strain>
    </source>
</reference>
<evidence type="ECO:0000313" key="1">
    <source>
        <dbReference type="EMBL" id="KAI4864777.1"/>
    </source>
</evidence>
<proteinExistence type="predicted"/>
<gene>
    <name evidence="1" type="ORF">F4820DRAFT_324788</name>
</gene>
<accession>A0ACB9YZX5</accession>
<dbReference type="EMBL" id="MU393481">
    <property type="protein sequence ID" value="KAI4864777.1"/>
    <property type="molecule type" value="Genomic_DNA"/>
</dbReference>
<name>A0ACB9YZX5_9PEZI</name>
<sequence>MAFEQTRDLRSSAQDSKRFKEHAEKWSRGSRPSAGCQINVWDGGVISGSESQREKIRPERPFNHSRLTTQNIVKPRGSGQVRHDLPGSYSRAKIDALSELQDPSNVSRSIHDLLPSSDNRRNLSISDNIMYSFDRAESPGKPLTLDVFVKTNPKETEKFVEKEYEILDNNGDALKGRKARQNLRRKNHASTSQEADIIEDDGFELV</sequence>
<organism evidence="1 2">
    <name type="scientific">Hypoxylon rubiginosum</name>
    <dbReference type="NCBI Taxonomy" id="110542"/>
    <lineage>
        <taxon>Eukaryota</taxon>
        <taxon>Fungi</taxon>
        <taxon>Dikarya</taxon>
        <taxon>Ascomycota</taxon>
        <taxon>Pezizomycotina</taxon>
        <taxon>Sordariomycetes</taxon>
        <taxon>Xylariomycetidae</taxon>
        <taxon>Xylariales</taxon>
        <taxon>Hypoxylaceae</taxon>
        <taxon>Hypoxylon</taxon>
    </lineage>
</organism>
<protein>
    <submittedName>
        <fullName evidence="1">Uncharacterized protein</fullName>
    </submittedName>
</protein>
<dbReference type="Proteomes" id="UP001497700">
    <property type="component" value="Unassembled WGS sequence"/>
</dbReference>
<keyword evidence="2" id="KW-1185">Reference proteome</keyword>